<evidence type="ECO:0000256" key="7">
    <source>
        <dbReference type="ARBA" id="ARBA00047605"/>
    </source>
</evidence>
<dbReference type="Pfam" id="PF02803">
    <property type="entry name" value="Thiolase_C"/>
    <property type="match status" value="1"/>
</dbReference>
<dbReference type="InterPro" id="IPR020610">
    <property type="entry name" value="Thiolase_AS"/>
</dbReference>
<dbReference type="InterPro" id="IPR002155">
    <property type="entry name" value="Thiolase"/>
</dbReference>
<dbReference type="Gene3D" id="3.40.47.10">
    <property type="match status" value="2"/>
</dbReference>
<feature type="domain" description="Thiolase N-terminal" evidence="10">
    <location>
        <begin position="591"/>
        <end position="855"/>
    </location>
</feature>
<dbReference type="CDD" id="cd00751">
    <property type="entry name" value="thiolase"/>
    <property type="match status" value="1"/>
</dbReference>
<keyword evidence="4" id="KW-0808">Transferase</keyword>
<comment type="cofactor">
    <cofactor evidence="1">
        <name>K(+)</name>
        <dbReference type="ChEBI" id="CHEBI:29103"/>
    </cofactor>
</comment>
<feature type="compositionally biased region" description="Polar residues" evidence="9">
    <location>
        <begin position="1"/>
        <end position="13"/>
    </location>
</feature>
<feature type="compositionally biased region" description="Basic and acidic residues" evidence="9">
    <location>
        <begin position="17"/>
        <end position="35"/>
    </location>
</feature>
<dbReference type="SUPFAM" id="SSF53901">
    <property type="entry name" value="Thiolase-like"/>
    <property type="match status" value="2"/>
</dbReference>
<evidence type="ECO:0000256" key="9">
    <source>
        <dbReference type="SAM" id="MobiDB-lite"/>
    </source>
</evidence>
<organism evidence="12 13">
    <name type="scientific">Echria macrotheca</name>
    <dbReference type="NCBI Taxonomy" id="438768"/>
    <lineage>
        <taxon>Eukaryota</taxon>
        <taxon>Fungi</taxon>
        <taxon>Dikarya</taxon>
        <taxon>Ascomycota</taxon>
        <taxon>Pezizomycotina</taxon>
        <taxon>Sordariomycetes</taxon>
        <taxon>Sordariomycetidae</taxon>
        <taxon>Sordariales</taxon>
        <taxon>Schizotheciaceae</taxon>
        <taxon>Echria</taxon>
    </lineage>
</organism>
<dbReference type="NCBIfam" id="TIGR01930">
    <property type="entry name" value="AcCoA-C-Actrans"/>
    <property type="match status" value="1"/>
</dbReference>
<evidence type="ECO:0000256" key="1">
    <source>
        <dbReference type="ARBA" id="ARBA00001958"/>
    </source>
</evidence>
<sequence>MSQLSEPSGQPVNGISDDERPGLIDEDPATPRDDESIAASSQQTIPSTEAPNSPAADPSSSFKTELNDDRAASVIPSSLTPPPSSQVPLVAGAGIINPLGYGAPHPIGIFSPPATGLNGLGRDVMTTEYIPPTPQQIADAAAEELRAMLRACVAEHAKLKMEAAHHKLQYSLLSLQAEEDAKRAAVEHEMAKKEVDALRMAEHSRQARQDLTAASETSHAKYHQLKICYEEAVAENEDLRAKYKAARKVIQQKTTEIFALKDEQGMLLNRIRENRDHMHHFCSPGGIFHGASTPKTQTASPAQHKATPRQTPRSSTNREAPRDGEQNFMALLQALNQENNSAPSTPLPGHRSVSRAPSKHTRNVQSMSSLPTTPIGRSRPDGGLLPSADLVPQTEPPYRASRFMTDIPMAGKSSERRKSRESTISAEDNEELARQALQSVAAAASVSYASHGSHRSARRRSEEEEEVFESQASQAASEMLRRDPRESFEVASSVNSRDGTPAPADKSAKTQARLFGGLNKSGIIGSEKRKFSGHGETREEMAMRDPMMSPTKKLRVVGGLRDPDRVGLGIRYGLERHEAGFAVLAKAPTDVVILSSLRTPICRSYKGQLRDAYPEELLSVVLRATLDAHPDLDPARIDDVAVGVVLSELGGSKAARMAMNHVGFPSSTSLYTANRACASSLQSIALVAAQIRTQMVDVGIGAGMESMTRNYGSRAIPVDVWPALKSSEVKEARDCVMPMGLTSENVASRYGVSRGDQDRFAVESHLRAARAREQGWFKEEIVPVTTRWQEVDKEGNKVGEEKTITVTQDDGIRANASLEGLAKLKPAFKADGASTAGNSSQVSDGAAATLLMRRSTATALGLGDRIMGRFVGAAVAGCAPDEMGIGPALAIPKLLKQLGLETADVQRWEINEAFASQAIYCVRELGLEKAWEEGRVNPDGGAIALGHPLGATGARMVSTLMHGMKRNGDEVGVVSMCIGTGMGMSGLFVRE</sequence>
<feature type="compositionally biased region" description="Basic and acidic residues" evidence="9">
    <location>
        <begin position="479"/>
        <end position="488"/>
    </location>
</feature>
<comment type="pathway">
    <text evidence="2">Lipid metabolism; fatty acid metabolism.</text>
</comment>
<evidence type="ECO:0000256" key="8">
    <source>
        <dbReference type="SAM" id="Coils"/>
    </source>
</evidence>
<reference evidence="12" key="1">
    <citation type="submission" date="2023-06" db="EMBL/GenBank/DDBJ databases">
        <title>Genome-scale phylogeny and comparative genomics of the fungal order Sordariales.</title>
        <authorList>
            <consortium name="Lawrence Berkeley National Laboratory"/>
            <person name="Hensen N."/>
            <person name="Bonometti L."/>
            <person name="Westerberg I."/>
            <person name="Brannstrom I.O."/>
            <person name="Guillou S."/>
            <person name="Cros-Aarteil S."/>
            <person name="Calhoun S."/>
            <person name="Haridas S."/>
            <person name="Kuo A."/>
            <person name="Mondo S."/>
            <person name="Pangilinan J."/>
            <person name="Riley R."/>
            <person name="Labutti K."/>
            <person name="Andreopoulos B."/>
            <person name="Lipzen A."/>
            <person name="Chen C."/>
            <person name="Yanf M."/>
            <person name="Daum C."/>
            <person name="Ng V."/>
            <person name="Clum A."/>
            <person name="Steindorff A."/>
            <person name="Ohm R."/>
            <person name="Martin F."/>
            <person name="Silar P."/>
            <person name="Natvig D."/>
            <person name="Lalanne C."/>
            <person name="Gautier V."/>
            <person name="Ament-Velasquez S.L."/>
            <person name="Kruys A."/>
            <person name="Hutchinson M.I."/>
            <person name="Powell A.J."/>
            <person name="Barry K."/>
            <person name="Miller A.N."/>
            <person name="Grigoriev I.V."/>
            <person name="Debuchy R."/>
            <person name="Gladieux P."/>
            <person name="Thoren M.H."/>
            <person name="Johannesson H."/>
        </authorList>
    </citation>
    <scope>NUCLEOTIDE SEQUENCE</scope>
    <source>
        <strain evidence="12">PSN4</strain>
    </source>
</reference>
<keyword evidence="8" id="KW-0175">Coiled coil</keyword>
<dbReference type="GO" id="GO:0010124">
    <property type="term" value="P:phenylacetate catabolic process"/>
    <property type="evidence" value="ECO:0007669"/>
    <property type="project" value="TreeGrafter"/>
</dbReference>
<dbReference type="Pfam" id="PF00108">
    <property type="entry name" value="Thiolase_N"/>
    <property type="match status" value="1"/>
</dbReference>
<comment type="caution">
    <text evidence="12">The sequence shown here is derived from an EMBL/GenBank/DDBJ whole genome shotgun (WGS) entry which is preliminary data.</text>
</comment>
<dbReference type="GO" id="GO:0005777">
    <property type="term" value="C:peroxisome"/>
    <property type="evidence" value="ECO:0007669"/>
    <property type="project" value="TreeGrafter"/>
</dbReference>
<comment type="catalytic activity">
    <reaction evidence="7">
        <text>an acyl-CoA + acetyl-CoA = a 3-oxoacyl-CoA + CoA</text>
        <dbReference type="Rhea" id="RHEA:21564"/>
        <dbReference type="ChEBI" id="CHEBI:57287"/>
        <dbReference type="ChEBI" id="CHEBI:57288"/>
        <dbReference type="ChEBI" id="CHEBI:58342"/>
        <dbReference type="ChEBI" id="CHEBI:90726"/>
        <dbReference type="EC" id="2.3.1.16"/>
    </reaction>
</comment>
<keyword evidence="5" id="KW-0012">Acyltransferase</keyword>
<feature type="compositionally biased region" description="Polar residues" evidence="9">
    <location>
        <begin position="308"/>
        <end position="318"/>
    </location>
</feature>
<dbReference type="AlphaFoldDB" id="A0AAJ0BA20"/>
<feature type="compositionally biased region" description="Polar residues" evidence="9">
    <location>
        <begin position="38"/>
        <end position="49"/>
    </location>
</feature>
<dbReference type="InterPro" id="IPR016039">
    <property type="entry name" value="Thiolase-like"/>
</dbReference>
<evidence type="ECO:0000256" key="5">
    <source>
        <dbReference type="ARBA" id="ARBA00023315"/>
    </source>
</evidence>
<evidence type="ECO:0000313" key="12">
    <source>
        <dbReference type="EMBL" id="KAK1754232.1"/>
    </source>
</evidence>
<evidence type="ECO:0000256" key="6">
    <source>
        <dbReference type="ARBA" id="ARBA00024073"/>
    </source>
</evidence>
<feature type="compositionally biased region" description="Low complexity" evidence="9">
    <location>
        <begin position="469"/>
        <end position="478"/>
    </location>
</feature>
<dbReference type="GO" id="GO:0006635">
    <property type="term" value="P:fatty acid beta-oxidation"/>
    <property type="evidence" value="ECO:0007669"/>
    <property type="project" value="TreeGrafter"/>
</dbReference>
<proteinExistence type="inferred from homology"/>
<feature type="region of interest" description="Disordered" evidence="9">
    <location>
        <begin position="282"/>
        <end position="322"/>
    </location>
</feature>
<feature type="compositionally biased region" description="Polar residues" evidence="9">
    <location>
        <begin position="363"/>
        <end position="372"/>
    </location>
</feature>
<dbReference type="GO" id="GO:0003988">
    <property type="term" value="F:acetyl-CoA C-acyltransferase activity"/>
    <property type="evidence" value="ECO:0007669"/>
    <property type="project" value="UniProtKB-EC"/>
</dbReference>
<feature type="domain" description="Thiolase C-terminal" evidence="11">
    <location>
        <begin position="866"/>
        <end position="988"/>
    </location>
</feature>
<name>A0AAJ0BA20_9PEZI</name>
<dbReference type="InterPro" id="IPR020613">
    <property type="entry name" value="Thiolase_CS"/>
</dbReference>
<protein>
    <recommendedName>
        <fullName evidence="6">acetyl-CoA C-acyltransferase</fullName>
        <ecNumber evidence="6">2.3.1.16</ecNumber>
    </recommendedName>
</protein>
<comment type="similarity">
    <text evidence="3">Belongs to the thiolase-like superfamily. Thiolase family.</text>
</comment>
<evidence type="ECO:0000256" key="3">
    <source>
        <dbReference type="ARBA" id="ARBA00010982"/>
    </source>
</evidence>
<dbReference type="Proteomes" id="UP001239445">
    <property type="component" value="Unassembled WGS sequence"/>
</dbReference>
<dbReference type="PROSITE" id="PS00737">
    <property type="entry name" value="THIOLASE_2"/>
    <property type="match status" value="1"/>
</dbReference>
<evidence type="ECO:0000313" key="13">
    <source>
        <dbReference type="Proteomes" id="UP001239445"/>
    </source>
</evidence>
<accession>A0AAJ0BA20</accession>
<evidence type="ECO:0000256" key="4">
    <source>
        <dbReference type="ARBA" id="ARBA00022679"/>
    </source>
</evidence>
<evidence type="ECO:0000256" key="2">
    <source>
        <dbReference type="ARBA" id="ARBA00004872"/>
    </source>
</evidence>
<dbReference type="PROSITE" id="PS00099">
    <property type="entry name" value="THIOLASE_3"/>
    <property type="match status" value="1"/>
</dbReference>
<dbReference type="PANTHER" id="PTHR43853:SF5">
    <property type="entry name" value="ACETYL-COA C-ACETYLTRANSFERASE"/>
    <property type="match status" value="1"/>
</dbReference>
<evidence type="ECO:0000259" key="11">
    <source>
        <dbReference type="Pfam" id="PF02803"/>
    </source>
</evidence>
<feature type="compositionally biased region" description="Low complexity" evidence="9">
    <location>
        <begin position="50"/>
        <end position="61"/>
    </location>
</feature>
<gene>
    <name evidence="12" type="ORF">QBC47DRAFT_453196</name>
</gene>
<feature type="region of interest" description="Disordered" evidence="9">
    <location>
        <begin position="445"/>
        <end position="511"/>
    </location>
</feature>
<dbReference type="EMBL" id="MU839836">
    <property type="protein sequence ID" value="KAK1754232.1"/>
    <property type="molecule type" value="Genomic_DNA"/>
</dbReference>
<feature type="coiled-coil region" evidence="8">
    <location>
        <begin position="229"/>
        <end position="256"/>
    </location>
</feature>
<dbReference type="InterPro" id="IPR020617">
    <property type="entry name" value="Thiolase_C"/>
</dbReference>
<dbReference type="InterPro" id="IPR020616">
    <property type="entry name" value="Thiolase_N"/>
</dbReference>
<feature type="region of interest" description="Disordered" evidence="9">
    <location>
        <begin position="1"/>
        <end position="65"/>
    </location>
</feature>
<keyword evidence="13" id="KW-1185">Reference proteome</keyword>
<evidence type="ECO:0000259" key="10">
    <source>
        <dbReference type="Pfam" id="PF00108"/>
    </source>
</evidence>
<feature type="region of interest" description="Disordered" evidence="9">
    <location>
        <begin position="339"/>
        <end position="429"/>
    </location>
</feature>
<dbReference type="PANTHER" id="PTHR43853">
    <property type="entry name" value="3-KETOACYL-COA THIOLASE, PEROXISOMAL"/>
    <property type="match status" value="1"/>
</dbReference>
<dbReference type="EC" id="2.3.1.16" evidence="6"/>
<dbReference type="InterPro" id="IPR050215">
    <property type="entry name" value="Thiolase-like_sf_Thiolase"/>
</dbReference>